<dbReference type="InterPro" id="IPR001128">
    <property type="entry name" value="Cyt_P450"/>
</dbReference>
<reference evidence="9 10" key="1">
    <citation type="submission" date="2023-07" db="EMBL/GenBank/DDBJ databases">
        <title>Sequencing the genomes of 1000 actinobacteria strains.</title>
        <authorList>
            <person name="Klenk H.-P."/>
        </authorList>
    </citation>
    <scope>NUCLEOTIDE SEQUENCE [LARGE SCALE GENOMIC DNA]</scope>
    <source>
        <strain evidence="9 10">DSM 43749</strain>
    </source>
</reference>
<evidence type="ECO:0000256" key="4">
    <source>
        <dbReference type="ARBA" id="ARBA00022723"/>
    </source>
</evidence>
<evidence type="ECO:0000256" key="5">
    <source>
        <dbReference type="ARBA" id="ARBA00023002"/>
    </source>
</evidence>
<comment type="cofactor">
    <cofactor evidence="1">
        <name>heme</name>
        <dbReference type="ChEBI" id="CHEBI:30413"/>
    </cofactor>
</comment>
<evidence type="ECO:0000313" key="10">
    <source>
        <dbReference type="Proteomes" id="UP001268819"/>
    </source>
</evidence>
<keyword evidence="10" id="KW-1185">Reference proteome</keyword>
<accession>A0ABU1PVI5</accession>
<dbReference type="InterPro" id="IPR017972">
    <property type="entry name" value="Cyt_P450_CS"/>
</dbReference>
<keyword evidence="5 8" id="KW-0560">Oxidoreductase</keyword>
<protein>
    <submittedName>
        <fullName evidence="9">Cytochrome P450</fullName>
    </submittedName>
</protein>
<keyword evidence="7 8" id="KW-0503">Monooxygenase</keyword>
<dbReference type="PANTHER" id="PTHR24286:SF24">
    <property type="entry name" value="LANOSTEROL 14-ALPHA DEMETHYLASE"/>
    <property type="match status" value="1"/>
</dbReference>
<dbReference type="SUPFAM" id="SSF48264">
    <property type="entry name" value="Cytochrome P450"/>
    <property type="match status" value="1"/>
</dbReference>
<evidence type="ECO:0000256" key="7">
    <source>
        <dbReference type="ARBA" id="ARBA00023033"/>
    </source>
</evidence>
<evidence type="ECO:0000256" key="6">
    <source>
        <dbReference type="ARBA" id="ARBA00023004"/>
    </source>
</evidence>
<dbReference type="Gene3D" id="1.10.630.10">
    <property type="entry name" value="Cytochrome P450"/>
    <property type="match status" value="1"/>
</dbReference>
<evidence type="ECO:0000256" key="1">
    <source>
        <dbReference type="ARBA" id="ARBA00001971"/>
    </source>
</evidence>
<dbReference type="PROSITE" id="PS00086">
    <property type="entry name" value="CYTOCHROME_P450"/>
    <property type="match status" value="1"/>
</dbReference>
<gene>
    <name evidence="9" type="ORF">J2S66_003037</name>
</gene>
<name>A0ABU1PVI5_9PSEU</name>
<dbReference type="EMBL" id="JAVDSG010000001">
    <property type="protein sequence ID" value="MDR6594653.1"/>
    <property type="molecule type" value="Genomic_DNA"/>
</dbReference>
<keyword evidence="4 8" id="KW-0479">Metal-binding</keyword>
<evidence type="ECO:0000256" key="2">
    <source>
        <dbReference type="ARBA" id="ARBA00010617"/>
    </source>
</evidence>
<dbReference type="RefSeq" id="WP_310307677.1">
    <property type="nucleotide sequence ID" value="NZ_BAAAXB010000001.1"/>
</dbReference>
<evidence type="ECO:0000313" key="9">
    <source>
        <dbReference type="EMBL" id="MDR6594653.1"/>
    </source>
</evidence>
<comment type="similarity">
    <text evidence="2 8">Belongs to the cytochrome P450 family.</text>
</comment>
<dbReference type="InterPro" id="IPR002403">
    <property type="entry name" value="Cyt_P450_E_grp-IV"/>
</dbReference>
<evidence type="ECO:0000256" key="8">
    <source>
        <dbReference type="RuleBase" id="RU000461"/>
    </source>
</evidence>
<evidence type="ECO:0000256" key="3">
    <source>
        <dbReference type="ARBA" id="ARBA00022617"/>
    </source>
</evidence>
<keyword evidence="3 8" id="KW-0349">Heme</keyword>
<comment type="caution">
    <text evidence="9">The sequence shown here is derived from an EMBL/GenBank/DDBJ whole genome shotgun (WGS) entry which is preliminary data.</text>
</comment>
<organism evidence="9 10">
    <name type="scientific">Saccharothrix longispora</name>
    <dbReference type="NCBI Taxonomy" id="33920"/>
    <lineage>
        <taxon>Bacteria</taxon>
        <taxon>Bacillati</taxon>
        <taxon>Actinomycetota</taxon>
        <taxon>Actinomycetes</taxon>
        <taxon>Pseudonocardiales</taxon>
        <taxon>Pseudonocardiaceae</taxon>
        <taxon>Saccharothrix</taxon>
    </lineage>
</organism>
<sequence length="471" mass="52092">MTAHGDQTRTENRGLVEMGSDHWLDALLGHTPRRPAPLAAPPAGSALEPVPGDRGLPFIGMGVHTVRYGPAFLLALMRRHGPVSWWQAFGRKVVAVSGPEAVQVVLANRDKAFASGWPAVIGPWFDGGLLAMNAPGHLADRRLVQTAYGEEALDGYLRAMAEDVEERLDRWPVGRRFRLVDATRELSGQITTRAFLGVPHEGVGRKVVDAVEECIRAETALARVRLPGTLWHRAHRARTWLVRYLHQALPDARARAGEDFLSVLSRVDGFTDRQVALHALFTVIASHDTTTAATLASVYFLGKHPVWQERARAESAGVVSRDAAGVDRLTTLDLVVRESIRLVSPSPILMRVAVKDTDVLGHHIPAGQLVSVCTGVNQLMPELWSRPDRFDPGRFDEDRAEDRGHRLAWAPFGWGAHKCIGMRLGMLKVKATLDALLRRYEWSYPESYEAPWRFTSLPAPADGLPTVLRRI</sequence>
<proteinExistence type="inferred from homology"/>
<dbReference type="Proteomes" id="UP001268819">
    <property type="component" value="Unassembled WGS sequence"/>
</dbReference>
<dbReference type="InterPro" id="IPR036396">
    <property type="entry name" value="Cyt_P450_sf"/>
</dbReference>
<dbReference type="PANTHER" id="PTHR24286">
    <property type="entry name" value="CYTOCHROME P450 26"/>
    <property type="match status" value="1"/>
</dbReference>
<keyword evidence="6 8" id="KW-0408">Iron</keyword>
<dbReference type="PRINTS" id="PR00465">
    <property type="entry name" value="EP450IV"/>
</dbReference>
<dbReference type="Pfam" id="PF00067">
    <property type="entry name" value="p450"/>
    <property type="match status" value="1"/>
</dbReference>